<dbReference type="GO" id="GO:0004842">
    <property type="term" value="F:ubiquitin-protein transferase activity"/>
    <property type="evidence" value="ECO:0007669"/>
    <property type="project" value="InterPro"/>
</dbReference>
<dbReference type="InterPro" id="IPR052085">
    <property type="entry name" value="WD-SAM-U-box"/>
</dbReference>
<dbReference type="InterPro" id="IPR000253">
    <property type="entry name" value="FHA_dom"/>
</dbReference>
<dbReference type="SUPFAM" id="SSF49879">
    <property type="entry name" value="SMAD/FHA domain"/>
    <property type="match status" value="2"/>
</dbReference>
<proteinExistence type="predicted"/>
<comment type="caution">
    <text evidence="4">The sequence shown here is derived from an EMBL/GenBank/DDBJ whole genome shotgun (WGS) entry which is preliminary data.</text>
</comment>
<dbReference type="CDD" id="cd00060">
    <property type="entry name" value="FHA"/>
    <property type="match status" value="2"/>
</dbReference>
<feature type="region of interest" description="Disordered" evidence="1">
    <location>
        <begin position="228"/>
        <end position="289"/>
    </location>
</feature>
<accession>A0A9W7A324</accession>
<dbReference type="AlphaFoldDB" id="A0A9W7A324"/>
<reference evidence="5" key="1">
    <citation type="journal article" date="2023" name="Commun. Biol.">
        <title>Genome analysis of Parmales, the sister group of diatoms, reveals the evolutionary specialization of diatoms from phago-mixotrophs to photoautotrophs.</title>
        <authorList>
            <person name="Ban H."/>
            <person name="Sato S."/>
            <person name="Yoshikawa S."/>
            <person name="Yamada K."/>
            <person name="Nakamura Y."/>
            <person name="Ichinomiya M."/>
            <person name="Sato N."/>
            <person name="Blanc-Mathieu R."/>
            <person name="Endo H."/>
            <person name="Kuwata A."/>
            <person name="Ogata H."/>
        </authorList>
    </citation>
    <scope>NUCLEOTIDE SEQUENCE [LARGE SCALE GENOMIC DNA]</scope>
    <source>
        <strain evidence="5">NIES 3701</strain>
    </source>
</reference>
<dbReference type="PROSITE" id="PS51698">
    <property type="entry name" value="U_BOX"/>
    <property type="match status" value="1"/>
</dbReference>
<dbReference type="InterPro" id="IPR013083">
    <property type="entry name" value="Znf_RING/FYVE/PHD"/>
</dbReference>
<dbReference type="Proteomes" id="UP001165085">
    <property type="component" value="Unassembled WGS sequence"/>
</dbReference>
<dbReference type="InterPro" id="IPR003613">
    <property type="entry name" value="Ubox_domain"/>
</dbReference>
<feature type="domain" description="FHA" evidence="2">
    <location>
        <begin position="323"/>
        <end position="386"/>
    </location>
</feature>
<dbReference type="PROSITE" id="PS50006">
    <property type="entry name" value="FHA_DOMAIN"/>
    <property type="match status" value="2"/>
</dbReference>
<evidence type="ECO:0008006" key="6">
    <source>
        <dbReference type="Google" id="ProtNLM"/>
    </source>
</evidence>
<evidence type="ECO:0000256" key="1">
    <source>
        <dbReference type="SAM" id="MobiDB-lite"/>
    </source>
</evidence>
<dbReference type="CDD" id="cd16655">
    <property type="entry name" value="RING-Ubox_WDSUB1-like"/>
    <property type="match status" value="1"/>
</dbReference>
<evidence type="ECO:0000259" key="3">
    <source>
        <dbReference type="PROSITE" id="PS51698"/>
    </source>
</evidence>
<feature type="region of interest" description="Disordered" evidence="1">
    <location>
        <begin position="418"/>
        <end position="452"/>
    </location>
</feature>
<dbReference type="PANTHER" id="PTHR46573:SF1">
    <property type="entry name" value="WD REPEAT, SAM AND U-BOX DOMAIN-CONTAINING PROTEIN 1"/>
    <property type="match status" value="1"/>
</dbReference>
<feature type="domain" description="U-box" evidence="3">
    <location>
        <begin position="28"/>
        <end position="101"/>
    </location>
</feature>
<dbReference type="InterPro" id="IPR008984">
    <property type="entry name" value="SMAD_FHA_dom_sf"/>
</dbReference>
<protein>
    <recommendedName>
        <fullName evidence="6">FHA domain-containing protein</fullName>
    </recommendedName>
</protein>
<dbReference type="OrthoDB" id="424220at2759"/>
<feature type="compositionally biased region" description="Acidic residues" evidence="1">
    <location>
        <begin position="421"/>
        <end position="436"/>
    </location>
</feature>
<organism evidence="4 5">
    <name type="scientific">Triparma strigata</name>
    <dbReference type="NCBI Taxonomy" id="1606541"/>
    <lineage>
        <taxon>Eukaryota</taxon>
        <taxon>Sar</taxon>
        <taxon>Stramenopiles</taxon>
        <taxon>Ochrophyta</taxon>
        <taxon>Bolidophyceae</taxon>
        <taxon>Parmales</taxon>
        <taxon>Triparmaceae</taxon>
        <taxon>Triparma</taxon>
    </lineage>
</organism>
<feature type="domain" description="FHA" evidence="2">
    <location>
        <begin position="149"/>
        <end position="205"/>
    </location>
</feature>
<evidence type="ECO:0000313" key="5">
    <source>
        <dbReference type="Proteomes" id="UP001165085"/>
    </source>
</evidence>
<dbReference type="Pfam" id="PF04564">
    <property type="entry name" value="U-box"/>
    <property type="match status" value="1"/>
</dbReference>
<gene>
    <name evidence="4" type="ORF">TrST_g5662</name>
</gene>
<dbReference type="Gene3D" id="2.60.200.20">
    <property type="match status" value="2"/>
</dbReference>
<sequence>MSSPSSSKPVKSAPAKKNGGLLIPLGMKLRDEFLCPITRLLITDPVIASDGHTYDRPAIERWLKTHSTSPKTGSQLPTKSLVPNITLKRLLSDLLSSSSPALFCEDTGSGDLPLQRVKLVKENVLVCKCLGPVESQWNGKSFRANVQGVIGGRRRPKEETEGRDFIQFSDATVSRRHFEIKFRSGSFYVMDLGSAGGTFVRVVKDNEVRVKRGMMVMVGKHQLVFSRPGEESEIKTGVKEASEGDGTVHNPDFEGEESKAKSHSDDEEEDEEGNTQVPNDYNANLSLDDEDNYHFPSGLSCKCFAPEGTPIQGKIYPVTPSGATLGRKTCNSISFSQTVDSNVVGLDSSISGEHAHVSYKGGSYYIQDGKNGRSSTNGTWLRLSPMHKASKEFEITNGAEILIGTVRFHCFMEEQVVEKDVETDEEGGEDNEEENDLSATVGSLDLQSEGKE</sequence>
<dbReference type="Gene3D" id="3.30.40.10">
    <property type="entry name" value="Zinc/RING finger domain, C3HC4 (zinc finger)"/>
    <property type="match status" value="1"/>
</dbReference>
<dbReference type="SUPFAM" id="SSF57850">
    <property type="entry name" value="RING/U-box"/>
    <property type="match status" value="1"/>
</dbReference>
<name>A0A9W7A324_9STRA</name>
<dbReference type="PANTHER" id="PTHR46573">
    <property type="entry name" value="WD REPEAT, SAM AND U-BOX DOMAIN-CONTAINING PROTEIN 1"/>
    <property type="match status" value="1"/>
</dbReference>
<evidence type="ECO:0000313" key="4">
    <source>
        <dbReference type="EMBL" id="GMH60460.1"/>
    </source>
</evidence>
<feature type="compositionally biased region" description="Polar residues" evidence="1">
    <location>
        <begin position="274"/>
        <end position="285"/>
    </location>
</feature>
<dbReference type="SMART" id="SM00504">
    <property type="entry name" value="Ubox"/>
    <property type="match status" value="1"/>
</dbReference>
<dbReference type="EMBL" id="BRXY01000065">
    <property type="protein sequence ID" value="GMH60460.1"/>
    <property type="molecule type" value="Genomic_DNA"/>
</dbReference>
<feature type="compositionally biased region" description="Basic and acidic residues" evidence="1">
    <location>
        <begin position="228"/>
        <end position="242"/>
    </location>
</feature>
<dbReference type="GO" id="GO:0016567">
    <property type="term" value="P:protein ubiquitination"/>
    <property type="evidence" value="ECO:0007669"/>
    <property type="project" value="InterPro"/>
</dbReference>
<dbReference type="SMART" id="SM00240">
    <property type="entry name" value="FHA"/>
    <property type="match status" value="2"/>
</dbReference>
<keyword evidence="5" id="KW-1185">Reference proteome</keyword>
<dbReference type="Pfam" id="PF00498">
    <property type="entry name" value="FHA"/>
    <property type="match status" value="2"/>
</dbReference>
<evidence type="ECO:0000259" key="2">
    <source>
        <dbReference type="PROSITE" id="PS50006"/>
    </source>
</evidence>